<dbReference type="InterPro" id="IPR036061">
    <property type="entry name" value="CheW-like_dom_sf"/>
</dbReference>
<evidence type="ECO:0000313" key="2">
    <source>
        <dbReference type="EMBL" id="XCF15719.1"/>
    </source>
</evidence>
<dbReference type="PANTHER" id="PTHR22617">
    <property type="entry name" value="CHEMOTAXIS SENSOR HISTIDINE KINASE-RELATED"/>
    <property type="match status" value="1"/>
</dbReference>
<accession>A0AAU8CA37</accession>
<protein>
    <submittedName>
        <fullName evidence="2">Chemotaxis protein CheW</fullName>
    </submittedName>
</protein>
<dbReference type="RefSeq" id="WP_353633734.1">
    <property type="nucleotide sequence ID" value="NZ_CP159204.1"/>
</dbReference>
<dbReference type="SMART" id="SM00260">
    <property type="entry name" value="CheW"/>
    <property type="match status" value="1"/>
</dbReference>
<dbReference type="GO" id="GO:0006935">
    <property type="term" value="P:chemotaxis"/>
    <property type="evidence" value="ECO:0007669"/>
    <property type="project" value="InterPro"/>
</dbReference>
<dbReference type="GeneID" id="91109631"/>
<gene>
    <name evidence="2" type="ORF">ABSL23_10745</name>
</gene>
<dbReference type="InterPro" id="IPR002545">
    <property type="entry name" value="CheW-lke_dom"/>
</dbReference>
<dbReference type="PANTHER" id="PTHR22617:SF23">
    <property type="entry name" value="CHEMOTAXIS PROTEIN CHEW"/>
    <property type="match status" value="1"/>
</dbReference>
<dbReference type="Gene3D" id="2.40.50.180">
    <property type="entry name" value="CheA-289, Domain 4"/>
    <property type="match status" value="1"/>
</dbReference>
<organism evidence="2">
    <name type="scientific">Halobacterium sp. NMX12-1</name>
    <dbReference type="NCBI Taxonomy" id="3166650"/>
    <lineage>
        <taxon>Archaea</taxon>
        <taxon>Methanobacteriati</taxon>
        <taxon>Methanobacteriota</taxon>
        <taxon>Stenosarchaea group</taxon>
        <taxon>Halobacteria</taxon>
        <taxon>Halobacteriales</taxon>
        <taxon>Halobacteriaceae</taxon>
        <taxon>Halobacterium</taxon>
    </lineage>
</organism>
<dbReference type="InterPro" id="IPR039315">
    <property type="entry name" value="CheW"/>
</dbReference>
<dbReference type="Pfam" id="PF01584">
    <property type="entry name" value="CheW"/>
    <property type="match status" value="1"/>
</dbReference>
<dbReference type="GO" id="GO:0005829">
    <property type="term" value="C:cytosol"/>
    <property type="evidence" value="ECO:0007669"/>
    <property type="project" value="TreeGrafter"/>
</dbReference>
<dbReference type="PROSITE" id="PS50851">
    <property type="entry name" value="CHEW"/>
    <property type="match status" value="1"/>
</dbReference>
<proteinExistence type="predicted"/>
<dbReference type="EMBL" id="CP159204">
    <property type="protein sequence ID" value="XCF15719.1"/>
    <property type="molecule type" value="Genomic_DNA"/>
</dbReference>
<dbReference type="KEGG" id="hanx:ABSL23_10745"/>
<dbReference type="SUPFAM" id="SSF50341">
    <property type="entry name" value="CheW-like"/>
    <property type="match status" value="1"/>
</dbReference>
<name>A0AAU8CA37_9EURY</name>
<reference evidence="2" key="1">
    <citation type="submission" date="2024-06" db="EMBL/GenBank/DDBJ databases">
        <title>Genome Sequence of an extremely halophilic archaeon isolated from Permian era halite, Salado Formation, Carlsbad, New Mexico: Halobacterium sp. strain NMX12-1.</title>
        <authorList>
            <person name="Sotoa L."/>
            <person name="DasSarma P."/>
            <person name="Anton B.P."/>
            <person name="Vincze T."/>
            <person name="Verma I."/>
            <person name="Eralp B."/>
            <person name="Powers D.W."/>
            <person name="Dozier B.L."/>
            <person name="Roberts R.J."/>
            <person name="DasSarma S."/>
        </authorList>
    </citation>
    <scope>NUCLEOTIDE SEQUENCE</scope>
    <source>
        <strain evidence="2">NMX12-1</strain>
    </source>
</reference>
<dbReference type="Gene3D" id="2.30.30.40">
    <property type="entry name" value="SH3 Domains"/>
    <property type="match status" value="1"/>
</dbReference>
<feature type="domain" description="CheW-like" evidence="1">
    <location>
        <begin position="14"/>
        <end position="172"/>
    </location>
</feature>
<evidence type="ECO:0000259" key="1">
    <source>
        <dbReference type="PROSITE" id="PS50851"/>
    </source>
</evidence>
<dbReference type="GO" id="GO:0007165">
    <property type="term" value="P:signal transduction"/>
    <property type="evidence" value="ECO:0007669"/>
    <property type="project" value="InterPro"/>
</dbReference>
<dbReference type="AlphaFoldDB" id="A0AAU8CA37"/>
<sequence length="180" mass="19783">MMNLEGGERQTDTAAHVVEFELGNEVCAIDIDAVDSIVESKQVTRVPRAPDAVEGVMDLRGETTAIVDPREFLAIEGDLASDNILVLDRADDKQKIGLRVAEVTEVSDYPELQVDTGDDLTRIGTAAVERDLVKGVIRKLAEELDEDEDIEDAEVDLVLWLDIDRLIDAVADTENADNQH</sequence>